<dbReference type="Proteomes" id="UP000652761">
    <property type="component" value="Unassembled WGS sequence"/>
</dbReference>
<reference evidence="1" key="1">
    <citation type="submission" date="2017-07" db="EMBL/GenBank/DDBJ databases">
        <title>Taro Niue Genome Assembly and Annotation.</title>
        <authorList>
            <person name="Atibalentja N."/>
            <person name="Keating K."/>
            <person name="Fields C.J."/>
        </authorList>
    </citation>
    <scope>NUCLEOTIDE SEQUENCE</scope>
    <source>
        <strain evidence="1">Niue_2</strain>
        <tissue evidence="1">Leaf</tissue>
    </source>
</reference>
<gene>
    <name evidence="1" type="ORF">Taro_040913</name>
</gene>
<accession>A0A843WD14</accession>
<keyword evidence="2" id="KW-1185">Reference proteome</keyword>
<evidence type="ECO:0000313" key="2">
    <source>
        <dbReference type="Proteomes" id="UP000652761"/>
    </source>
</evidence>
<dbReference type="AlphaFoldDB" id="A0A843WD14"/>
<organism evidence="1 2">
    <name type="scientific">Colocasia esculenta</name>
    <name type="common">Wild taro</name>
    <name type="synonym">Arum esculentum</name>
    <dbReference type="NCBI Taxonomy" id="4460"/>
    <lineage>
        <taxon>Eukaryota</taxon>
        <taxon>Viridiplantae</taxon>
        <taxon>Streptophyta</taxon>
        <taxon>Embryophyta</taxon>
        <taxon>Tracheophyta</taxon>
        <taxon>Spermatophyta</taxon>
        <taxon>Magnoliopsida</taxon>
        <taxon>Liliopsida</taxon>
        <taxon>Araceae</taxon>
        <taxon>Aroideae</taxon>
        <taxon>Colocasieae</taxon>
        <taxon>Colocasia</taxon>
    </lineage>
</organism>
<protein>
    <submittedName>
        <fullName evidence="1">Uncharacterized protein</fullName>
    </submittedName>
</protein>
<proteinExistence type="predicted"/>
<dbReference type="EMBL" id="NMUH01004021">
    <property type="protein sequence ID" value="MQM08062.1"/>
    <property type="molecule type" value="Genomic_DNA"/>
</dbReference>
<comment type="caution">
    <text evidence="1">The sequence shown here is derived from an EMBL/GenBank/DDBJ whole genome shotgun (WGS) entry which is preliminary data.</text>
</comment>
<sequence>MTDWRVRPCEQIADWEHRGRRVRSNAESDDAYLKSFTLKYGRVELTRLRATQAGVSSSRAAVESSQSDLEDRLASALRRAKEAKTTLEEREFFLRVC</sequence>
<evidence type="ECO:0000313" key="1">
    <source>
        <dbReference type="EMBL" id="MQM08062.1"/>
    </source>
</evidence>
<name>A0A843WD14_COLES</name>